<evidence type="ECO:0000256" key="1">
    <source>
        <dbReference type="SAM" id="MobiDB-lite"/>
    </source>
</evidence>
<organism evidence="2 3">
    <name type="scientific">Sphingobium cyanobacteriorum</name>
    <dbReference type="NCBI Taxonomy" id="3063954"/>
    <lineage>
        <taxon>Bacteria</taxon>
        <taxon>Pseudomonadati</taxon>
        <taxon>Pseudomonadota</taxon>
        <taxon>Alphaproteobacteria</taxon>
        <taxon>Sphingomonadales</taxon>
        <taxon>Sphingomonadaceae</taxon>
        <taxon>Sphingobium</taxon>
    </lineage>
</organism>
<accession>A0ABT8ZSL5</accession>
<dbReference type="EMBL" id="JAUQOM010000015">
    <property type="protein sequence ID" value="MDO7837083.1"/>
    <property type="molecule type" value="Genomic_DNA"/>
</dbReference>
<reference evidence="2" key="1">
    <citation type="submission" date="2023-07" db="EMBL/GenBank/DDBJ databases">
        <title>Bacterial whole genome sequence for Sphingobium sp. HBC34.</title>
        <authorList>
            <person name="Le V."/>
            <person name="Ko S.-R."/>
            <person name="Ahn C.-Y."/>
            <person name="Oh H.-M."/>
        </authorList>
    </citation>
    <scope>NUCLEOTIDE SEQUENCE</scope>
    <source>
        <strain evidence="2">HBC34</strain>
    </source>
</reference>
<keyword evidence="3" id="KW-1185">Reference proteome</keyword>
<evidence type="ECO:0000313" key="3">
    <source>
        <dbReference type="Proteomes" id="UP001176471"/>
    </source>
</evidence>
<proteinExistence type="predicted"/>
<feature type="compositionally biased region" description="Basic and acidic residues" evidence="1">
    <location>
        <begin position="122"/>
        <end position="136"/>
    </location>
</feature>
<comment type="caution">
    <text evidence="2">The sequence shown here is derived from an EMBL/GenBank/DDBJ whole genome shotgun (WGS) entry which is preliminary data.</text>
</comment>
<evidence type="ECO:0000313" key="2">
    <source>
        <dbReference type="EMBL" id="MDO7837083.1"/>
    </source>
</evidence>
<gene>
    <name evidence="2" type="ORF">Q4610_18730</name>
</gene>
<dbReference type="Proteomes" id="UP001176471">
    <property type="component" value="Unassembled WGS sequence"/>
</dbReference>
<sequence>MVGQLVVAQFDLETAIAALTRSGGDAATAQTQLQNITQLRQQIGTASSTALAALRSEIVAAVAQSQSAVQEARTAAHGADGEGAALASLASRAQSQATAFMRDLRQYDGLLQFENDAEHDAYRQREEDRRKQHDAGIAEGGPEGALKASGAAYGQAVDLAVHGGSADPALLRRVDELAASTAALRAGMIRDGKDVSKFDENMRDDLRAIMRSKGKSDAEIDALLAAHPDNPMEAMKAFVAQEGVAVSGREIDRLVQGVKELRWEAEESFEPVHPTASVSPSAPISGANSLQNAFADVKALGITLVEYDKAATPNHGVAASVPTRSSLRTI</sequence>
<name>A0ABT8ZSL5_9SPHN</name>
<feature type="region of interest" description="Disordered" evidence="1">
    <location>
        <begin position="122"/>
        <end position="144"/>
    </location>
</feature>
<protein>
    <submittedName>
        <fullName evidence="2">Uncharacterized protein</fullName>
    </submittedName>
</protein>